<dbReference type="SUPFAM" id="SSF52833">
    <property type="entry name" value="Thioredoxin-like"/>
    <property type="match status" value="1"/>
</dbReference>
<name>A0A2D0Z1G8_9CAUD</name>
<evidence type="ECO:0000313" key="3">
    <source>
        <dbReference type="Proteomes" id="UP000241249"/>
    </source>
</evidence>
<organism evidence="2 3">
    <name type="scientific">Vibrio phage JSF10</name>
    <dbReference type="NCBI Taxonomy" id="1983593"/>
    <lineage>
        <taxon>Viruses</taxon>
        <taxon>Duplodnaviria</taxon>
        <taxon>Heunggongvirae</taxon>
        <taxon>Uroviricota</taxon>
        <taxon>Caudoviricetes</taxon>
        <taxon>Demerecviridae</taxon>
        <taxon>Ermolyevavirinae</taxon>
        <taxon>Jesfedecavirus</taxon>
        <taxon>Jesfedecavirus JSF10</taxon>
    </lineage>
</organism>
<protein>
    <recommendedName>
        <fullName evidence="1">GST N-terminal domain-containing protein</fullName>
    </recommendedName>
</protein>
<dbReference type="InterPro" id="IPR004045">
    <property type="entry name" value="Glutathione_S-Trfase_N"/>
</dbReference>
<dbReference type="InterPro" id="IPR036249">
    <property type="entry name" value="Thioredoxin-like_sf"/>
</dbReference>
<dbReference type="RefSeq" id="YP_009618450.1">
    <property type="nucleotide sequence ID" value="NC_042074.1"/>
</dbReference>
<dbReference type="PROSITE" id="PS51354">
    <property type="entry name" value="GLUTAREDOXIN_2"/>
    <property type="match status" value="1"/>
</dbReference>
<dbReference type="Gene3D" id="3.40.30.10">
    <property type="entry name" value="Glutaredoxin"/>
    <property type="match status" value="1"/>
</dbReference>
<evidence type="ECO:0000313" key="2">
    <source>
        <dbReference type="EMBL" id="ASV43423.1"/>
    </source>
</evidence>
<keyword evidence="3" id="KW-1185">Reference proteome</keyword>
<dbReference type="OrthoDB" id="26812at10239"/>
<dbReference type="Proteomes" id="UP000241249">
    <property type="component" value="Segment"/>
</dbReference>
<dbReference type="KEGG" id="vg:40094997"/>
<reference evidence="2 3" key="1">
    <citation type="journal article" date="2017" name="Sci. Rep.">
        <title>Analysis of the CRISPR-Cas system in bacteriophages active on epidemic strains of Vibrio cholerae in Bangladesh.</title>
        <authorList>
            <person name="Naser I.B."/>
            <person name="Hoque M.M."/>
            <person name="Nahid M.A."/>
            <person name="Tareq T.M."/>
            <person name="Rocky M.K."/>
            <person name="Faruque S.M."/>
        </authorList>
    </citation>
    <scope>NUCLEOTIDE SEQUENCE [LARGE SCALE GENOMIC DNA]</scope>
</reference>
<dbReference type="EMBL" id="KY883654">
    <property type="protein sequence ID" value="ASV43423.1"/>
    <property type="molecule type" value="Genomic_DNA"/>
</dbReference>
<evidence type="ECO:0000259" key="1">
    <source>
        <dbReference type="PROSITE" id="PS50404"/>
    </source>
</evidence>
<feature type="domain" description="GST N-terminal" evidence="1">
    <location>
        <begin position="3"/>
        <end position="76"/>
    </location>
</feature>
<dbReference type="GeneID" id="40094997"/>
<dbReference type="PROSITE" id="PS50404">
    <property type="entry name" value="GST_NTER"/>
    <property type="match status" value="1"/>
</dbReference>
<accession>A0A2D0Z1G8</accession>
<dbReference type="Pfam" id="PF13409">
    <property type="entry name" value="GST_N_2"/>
    <property type="match status" value="1"/>
</dbReference>
<proteinExistence type="predicted"/>
<sequence>MGETMILFMASWCKYCQPVKQLILEKGMHVDILDIDLNFEAAKKYNIKQIPALVKEDGTVMVESAAIMEYLSNHVK</sequence>